<sequence length="681" mass="77990">MKAPRRKITRLLKIIAAIFILCIIIFFLRGAFFQKKNVLEYFYSTFQVGDFELDCSTGIYTLTNKGDKYLSVSLPIDVQKTPHPTCNPSDLKDKHKLCLEWDNIGKLEVIEAIHDDTVRCYNIVWTSKTPKFSPFDCFSLPGDHWYGGSALKSQQWPLEEVSIKLQPYVSATLMGDYETIGAFGPMIERYWINSHGVGLFVDNSVPLQVSINHGEEKYLCLKSDYTNSNVYPNPENNPPVLKYTVCKAPDVMQVHKYLFKKSFDLPLDMPDADIMRYPKWSTFSRFRQNVSQSRVLTLVNNIKKYKFPISQLDIEEGYERGIGDFHFNDKLFRNSHQMIGEFKEAKYKVITSVNPFVDNNSVSFAEAGSHKYFMKGDNQQLFNFSFRNKTVSLVDFTNPEALKWFKTKLDALKTEYLMDSFKFIFGEASFISTATHSSTILHNPCEFTTKYVELAHTFGKQVIVTAAHQTQKYPVYVEIGARSSTWSSVDGLPSLIPTVLTYGILGYPFVIPGPIGGFPQSINETTGIPLLPDRELYIRWLAMSAYLPVMQFSVAPWQYDEEVVKIAQDFVRIHETKVLPVLLLAAKESLSYGYPLIRPVWWIAPEDSTALRIDCEFLVADVLLVAPILDSDSTQRDIYLPQGSEWEDQLRGKHYKGGQWLTGYDVKLHEIPTFFRLKSPI</sequence>
<feature type="domain" description="Glycoside hydrolase family 31 TIM barrel" evidence="6">
    <location>
        <begin position="279"/>
        <end position="574"/>
    </location>
</feature>
<reference evidence="8 9" key="1">
    <citation type="submission" date="2024-01" db="EMBL/GenBank/DDBJ databases">
        <title>The genome of the rayed Mediterranean limpet Patella caerulea (Linnaeus, 1758).</title>
        <authorList>
            <person name="Anh-Thu Weber A."/>
            <person name="Halstead-Nussloch G."/>
        </authorList>
    </citation>
    <scope>NUCLEOTIDE SEQUENCE [LARGE SCALE GENOMIC DNA]</scope>
    <source>
        <strain evidence="8">AATW-2023a</strain>
        <tissue evidence="8">Whole specimen</tissue>
    </source>
</reference>
<evidence type="ECO:0000313" key="8">
    <source>
        <dbReference type="EMBL" id="KAK6194675.1"/>
    </source>
</evidence>
<organism evidence="8 9">
    <name type="scientific">Patella caerulea</name>
    <name type="common">Rayed Mediterranean limpet</name>
    <dbReference type="NCBI Taxonomy" id="87958"/>
    <lineage>
        <taxon>Eukaryota</taxon>
        <taxon>Metazoa</taxon>
        <taxon>Spiralia</taxon>
        <taxon>Lophotrochozoa</taxon>
        <taxon>Mollusca</taxon>
        <taxon>Gastropoda</taxon>
        <taxon>Patellogastropoda</taxon>
        <taxon>Patelloidea</taxon>
        <taxon>Patellidae</taxon>
        <taxon>Patella</taxon>
    </lineage>
</organism>
<dbReference type="CDD" id="cd06592">
    <property type="entry name" value="GH31_NET37"/>
    <property type="match status" value="1"/>
</dbReference>
<keyword evidence="3 4" id="KW-0326">Glycosidase</keyword>
<dbReference type="AlphaFoldDB" id="A0AAN8KDG9"/>
<comment type="similarity">
    <text evidence="1 4">Belongs to the glycosyl hydrolase 31 family.</text>
</comment>
<dbReference type="SUPFAM" id="SSF51445">
    <property type="entry name" value="(Trans)glycosidases"/>
    <property type="match status" value="1"/>
</dbReference>
<evidence type="ECO:0000259" key="7">
    <source>
        <dbReference type="Pfam" id="PF21365"/>
    </source>
</evidence>
<dbReference type="InterPro" id="IPR050985">
    <property type="entry name" value="Alpha-glycosidase_related"/>
</dbReference>
<dbReference type="InterPro" id="IPR048395">
    <property type="entry name" value="Glyco_hydro_31_C"/>
</dbReference>
<evidence type="ECO:0000256" key="3">
    <source>
        <dbReference type="ARBA" id="ARBA00023295"/>
    </source>
</evidence>
<evidence type="ECO:0000256" key="1">
    <source>
        <dbReference type="ARBA" id="ARBA00007806"/>
    </source>
</evidence>
<evidence type="ECO:0000256" key="4">
    <source>
        <dbReference type="RuleBase" id="RU361185"/>
    </source>
</evidence>
<dbReference type="EMBL" id="JAZGQO010000001">
    <property type="protein sequence ID" value="KAK6194675.1"/>
    <property type="molecule type" value="Genomic_DNA"/>
</dbReference>
<keyword evidence="9" id="KW-1185">Reference proteome</keyword>
<dbReference type="Pfam" id="PF21365">
    <property type="entry name" value="Glyco_hydro_31_3rd"/>
    <property type="match status" value="1"/>
</dbReference>
<evidence type="ECO:0000256" key="5">
    <source>
        <dbReference type="SAM" id="Phobius"/>
    </source>
</evidence>
<feature type="domain" description="Glycosyl hydrolase family 31 C-terminal" evidence="7">
    <location>
        <begin position="593"/>
        <end position="676"/>
    </location>
</feature>
<dbReference type="Gene3D" id="3.20.20.80">
    <property type="entry name" value="Glycosidases"/>
    <property type="match status" value="1"/>
</dbReference>
<dbReference type="GO" id="GO:0005975">
    <property type="term" value="P:carbohydrate metabolic process"/>
    <property type="evidence" value="ECO:0007669"/>
    <property type="project" value="InterPro"/>
</dbReference>
<feature type="transmembrane region" description="Helical" evidence="5">
    <location>
        <begin position="12"/>
        <end position="32"/>
    </location>
</feature>
<evidence type="ECO:0000256" key="2">
    <source>
        <dbReference type="ARBA" id="ARBA00022801"/>
    </source>
</evidence>
<keyword evidence="5" id="KW-1133">Transmembrane helix</keyword>
<evidence type="ECO:0000259" key="6">
    <source>
        <dbReference type="Pfam" id="PF01055"/>
    </source>
</evidence>
<accession>A0AAN8KDG9</accession>
<keyword evidence="5" id="KW-0812">Transmembrane</keyword>
<dbReference type="Proteomes" id="UP001347796">
    <property type="component" value="Unassembled WGS sequence"/>
</dbReference>
<protein>
    <submittedName>
        <fullName evidence="8">Uncharacterized protein</fullName>
    </submittedName>
</protein>
<comment type="caution">
    <text evidence="8">The sequence shown here is derived from an EMBL/GenBank/DDBJ whole genome shotgun (WGS) entry which is preliminary data.</text>
</comment>
<dbReference type="SUPFAM" id="SSF51011">
    <property type="entry name" value="Glycosyl hydrolase domain"/>
    <property type="match status" value="1"/>
</dbReference>
<dbReference type="Pfam" id="PF01055">
    <property type="entry name" value="Glyco_hydro_31_2nd"/>
    <property type="match status" value="1"/>
</dbReference>
<dbReference type="PANTHER" id="PTHR43053">
    <property type="entry name" value="GLYCOSIDASE FAMILY 31"/>
    <property type="match status" value="1"/>
</dbReference>
<dbReference type="PANTHER" id="PTHR43053:SF4">
    <property type="entry name" value="MYOGENESIS-REGULATING GLYCOSIDASE"/>
    <property type="match status" value="1"/>
</dbReference>
<proteinExistence type="inferred from homology"/>
<dbReference type="Gene3D" id="2.60.40.1180">
    <property type="entry name" value="Golgi alpha-mannosidase II"/>
    <property type="match status" value="1"/>
</dbReference>
<gene>
    <name evidence="8" type="ORF">SNE40_000266</name>
</gene>
<name>A0AAN8KDG9_PATCE</name>
<dbReference type="InterPro" id="IPR017853">
    <property type="entry name" value="GH"/>
</dbReference>
<evidence type="ECO:0000313" key="9">
    <source>
        <dbReference type="Proteomes" id="UP001347796"/>
    </source>
</evidence>
<dbReference type="InterPro" id="IPR000322">
    <property type="entry name" value="Glyco_hydro_31_TIM"/>
</dbReference>
<dbReference type="GO" id="GO:0004553">
    <property type="term" value="F:hydrolase activity, hydrolyzing O-glycosyl compounds"/>
    <property type="evidence" value="ECO:0007669"/>
    <property type="project" value="InterPro"/>
</dbReference>
<keyword evidence="2 4" id="KW-0378">Hydrolase</keyword>
<keyword evidence="5" id="KW-0472">Membrane</keyword>
<dbReference type="InterPro" id="IPR013780">
    <property type="entry name" value="Glyco_hydro_b"/>
</dbReference>